<protein>
    <submittedName>
        <fullName evidence="4">Putative ABC iron siderophore transporter, fused permease and ATPase domains</fullName>
    </submittedName>
</protein>
<dbReference type="CDD" id="cd00882">
    <property type="entry name" value="Ras_like_GTPase"/>
    <property type="match status" value="1"/>
</dbReference>
<dbReference type="GO" id="GO:0019843">
    <property type="term" value="F:rRNA binding"/>
    <property type="evidence" value="ECO:0007669"/>
    <property type="project" value="TreeGrafter"/>
</dbReference>
<proteinExistence type="predicted"/>
<organism evidence="4 5">
    <name type="scientific">Brachybacterium nesterenkovii</name>
    <dbReference type="NCBI Taxonomy" id="47847"/>
    <lineage>
        <taxon>Bacteria</taxon>
        <taxon>Bacillati</taxon>
        <taxon>Actinomycetota</taxon>
        <taxon>Actinomycetes</taxon>
        <taxon>Micrococcales</taxon>
        <taxon>Dermabacteraceae</taxon>
        <taxon>Brachybacterium</taxon>
    </lineage>
</organism>
<dbReference type="AlphaFoldDB" id="A0A1X6X1V5"/>
<dbReference type="GO" id="GO:0043024">
    <property type="term" value="F:ribosomal small subunit binding"/>
    <property type="evidence" value="ECO:0007669"/>
    <property type="project" value="TreeGrafter"/>
</dbReference>
<dbReference type="InterPro" id="IPR005662">
    <property type="entry name" value="GTPase_Era-like"/>
</dbReference>
<feature type="region of interest" description="Disordered" evidence="2">
    <location>
        <begin position="130"/>
        <end position="157"/>
    </location>
</feature>
<dbReference type="RefSeq" id="WP_087104306.1">
    <property type="nucleotide sequence ID" value="NZ_FWFG01000068.1"/>
</dbReference>
<dbReference type="Gene3D" id="3.40.50.300">
    <property type="entry name" value="P-loop containing nucleotide triphosphate hydrolases"/>
    <property type="match status" value="1"/>
</dbReference>
<evidence type="ECO:0000256" key="2">
    <source>
        <dbReference type="SAM" id="MobiDB-lite"/>
    </source>
</evidence>
<reference evidence="4 5" key="1">
    <citation type="submission" date="2017-02" db="EMBL/GenBank/DDBJ databases">
        <authorList>
            <person name="Peterson S.W."/>
        </authorList>
    </citation>
    <scope>NUCLEOTIDE SEQUENCE [LARGE SCALE GENOMIC DNA]</scope>
    <source>
        <strain evidence="4 5">CIP104813</strain>
    </source>
</reference>
<feature type="compositionally biased region" description="Basic and acidic residues" evidence="2">
    <location>
        <begin position="649"/>
        <end position="664"/>
    </location>
</feature>
<dbReference type="EMBL" id="FWFG01000068">
    <property type="protein sequence ID" value="SLM92481.1"/>
    <property type="molecule type" value="Genomic_DNA"/>
</dbReference>
<dbReference type="InterPro" id="IPR027417">
    <property type="entry name" value="P-loop_NTPase"/>
</dbReference>
<feature type="compositionally biased region" description="Acidic residues" evidence="2">
    <location>
        <begin position="619"/>
        <end position="635"/>
    </location>
</feature>
<accession>A0A1X6X1V5</accession>
<dbReference type="PANTHER" id="PTHR42698">
    <property type="entry name" value="GTPASE ERA"/>
    <property type="match status" value="1"/>
</dbReference>
<dbReference type="PANTHER" id="PTHR42698:SF1">
    <property type="entry name" value="GTPASE ERA, MITOCHONDRIAL"/>
    <property type="match status" value="1"/>
</dbReference>
<dbReference type="Pfam" id="PF00350">
    <property type="entry name" value="Dynamin_N"/>
    <property type="match status" value="1"/>
</dbReference>
<evidence type="ECO:0000313" key="4">
    <source>
        <dbReference type="EMBL" id="SLM92481.1"/>
    </source>
</evidence>
<keyword evidence="5" id="KW-1185">Reference proteome</keyword>
<evidence type="ECO:0000259" key="3">
    <source>
        <dbReference type="Pfam" id="PF00350"/>
    </source>
</evidence>
<dbReference type="GO" id="GO:0005525">
    <property type="term" value="F:GTP binding"/>
    <property type="evidence" value="ECO:0007669"/>
    <property type="project" value="InterPro"/>
</dbReference>
<dbReference type="OrthoDB" id="207675at2"/>
<dbReference type="GO" id="GO:0000028">
    <property type="term" value="P:ribosomal small subunit assembly"/>
    <property type="evidence" value="ECO:0007669"/>
    <property type="project" value="TreeGrafter"/>
</dbReference>
<feature type="coiled-coil region" evidence="1">
    <location>
        <begin position="326"/>
        <end position="353"/>
    </location>
</feature>
<dbReference type="SUPFAM" id="SSF52540">
    <property type="entry name" value="P-loop containing nucleoside triphosphate hydrolases"/>
    <property type="match status" value="1"/>
</dbReference>
<dbReference type="InterPro" id="IPR045063">
    <property type="entry name" value="Dynamin_N"/>
</dbReference>
<feature type="compositionally biased region" description="Basic and acidic residues" evidence="2">
    <location>
        <begin position="135"/>
        <end position="146"/>
    </location>
</feature>
<name>A0A1X6X1V5_9MICO</name>
<evidence type="ECO:0000313" key="5">
    <source>
        <dbReference type="Proteomes" id="UP000195981"/>
    </source>
</evidence>
<evidence type="ECO:0000256" key="1">
    <source>
        <dbReference type="SAM" id="Coils"/>
    </source>
</evidence>
<dbReference type="GO" id="GO:0005829">
    <property type="term" value="C:cytosol"/>
    <property type="evidence" value="ECO:0007669"/>
    <property type="project" value="TreeGrafter"/>
</dbReference>
<sequence>MSTPVPAAAPAAPHALDGLAAHLRDVRLPLPLEGAEQGRRDVSAALTQLADHIAPRLASLDAPLLVVVGGSTGAGKSTIVNALVGRPVTRAGAIRPTTRQPILLHHPDDAAWFAGSRILPGMARVQAQVVADPEGAVRERDRKRAGADPMRSPDPMPAEGDVAATSLVLLADPAIPRGLALLDAPDIDSVSSGNRELARQLLRAADLWLFVTTANRYADAVPWEVLRSAAARDVTVAVVMNRIPPRAGVAEELAADLRKLLDRDHLDAARLFLIEESEIDEAGMLAPEKVAEIAAFYRELAEDAQGRGSIARRTLAGAVGSLAVSARAIAGHVDDQEDEIARLQSEADAAFADARQRIDAVLGDGSLLRGEVLARWQDVVGTGDFFRGVETAFGRVRDRVASALKGEPAPAIAAETALESGLVHVVIDETARAAERTDTAWRGTASGRMLLDGTDLSRVPEEYREEVASAVRAWQGDVLDLVRKEGADRRTKARVMSLGVNAVGVAVMVVVFASTAFIPTGLEVGAGATTAVVGQKLLETIFGDEAVRRLARTARVALSDRLDRLVAQRAEPFRSRLDVLASSTTSAELEEDAAGLDALAASIRAGEALEVPAVASEAAVDEADAPADVVADADEPAPRPVDPWSIDARPADREDTSSERGELA</sequence>
<feature type="region of interest" description="Disordered" evidence="2">
    <location>
        <begin position="617"/>
        <end position="664"/>
    </location>
</feature>
<feature type="domain" description="Dynamin N-terminal" evidence="3">
    <location>
        <begin position="66"/>
        <end position="225"/>
    </location>
</feature>
<gene>
    <name evidence="4" type="ORF">FM110_08365</name>
</gene>
<dbReference type="Proteomes" id="UP000195981">
    <property type="component" value="Unassembled WGS sequence"/>
</dbReference>
<keyword evidence="1" id="KW-0175">Coiled coil</keyword>